<dbReference type="InterPro" id="IPR012485">
    <property type="entry name" value="CENP-I"/>
</dbReference>
<organism evidence="7 8">
    <name type="scientific">Hymenoscyphus albidus</name>
    <dbReference type="NCBI Taxonomy" id="595503"/>
    <lineage>
        <taxon>Eukaryota</taxon>
        <taxon>Fungi</taxon>
        <taxon>Dikarya</taxon>
        <taxon>Ascomycota</taxon>
        <taxon>Pezizomycotina</taxon>
        <taxon>Leotiomycetes</taxon>
        <taxon>Helotiales</taxon>
        <taxon>Helotiaceae</taxon>
        <taxon>Hymenoscyphus</taxon>
    </lineage>
</organism>
<dbReference type="EMBL" id="CAJVRM010000496">
    <property type="protein sequence ID" value="CAG8981588.1"/>
    <property type="molecule type" value="Genomic_DNA"/>
</dbReference>
<dbReference type="AlphaFoldDB" id="A0A9N9LXC1"/>
<keyword evidence="8" id="KW-1185">Reference proteome</keyword>
<proteinExistence type="inferred from homology"/>
<protein>
    <recommendedName>
        <fullName evidence="9">Mis6 domain protein</fullName>
    </recommendedName>
</protein>
<dbReference type="PANTHER" id="PTHR48208:SF2">
    <property type="entry name" value="CENTROMERE PROTEIN I"/>
    <property type="match status" value="1"/>
</dbReference>
<evidence type="ECO:0000256" key="2">
    <source>
        <dbReference type="ARBA" id="ARBA00004584"/>
    </source>
</evidence>
<dbReference type="CDD" id="cd22647">
    <property type="entry name" value="CTF3_NTD_HEAT"/>
    <property type="match status" value="1"/>
</dbReference>
<keyword evidence="5" id="KW-0539">Nucleus</keyword>
<sequence length="692" mass="77359">MDTSAPLNDEIEELLEDLEHAAKTPAKQRVSKIISKVEKTCAKAYEEGLSNASLERVVDLITLPNELDQASINKLIKNLYPATKIPSAIAIRVVAALGHGRTKPSYSSQAAMLKWLVMVYNVLENPKILSQLYSVLFNLLDTAAISMELTRQAGNEPPLVGLMRVFKDYYPDVIVGDVITGRASVFSHPNREWSERLGEIQATHIQRNHDGIHHENGSFRVNRQTTNGSRRTRSFIPEVHTFNAKEVSCFNIAVIITADPEQASVTLEEIEGANDFIQRFEKIEAPNQLVSVVGDPLLQKFLLLQPSDVYEKRLDSWLLTFFEDQLQAAEPSETKIMEILKGILEYTKFTKILPPACYTYLESMVPTWNGVVGRQTILDLLSYTPIKPFEELYSDIFQPLEEAILEETTPELQATILTFYTKLLNNWTVSFLAFAEAGTFDANSITALVSHTNILATVLAQSTPTVTTLSAILFFYEQIGLLISQTELLNKIKIPLPIADLIYLLHFTQSLNTLSRLCGILSIYKSAFEEARKLNSKHPLAYVNSFNGFLMDICNCIWRSRAFYTSDANSLGCLLPEPVTKLLTSYISNLGVLPPLSLQSLFGISFSPGTCLLAIEHVRELEDKSQDSIRTRHPGPVTQNSLKQLERDGGLELSFDKYKLSVLVALESKGVTGIGELIYNTMKSLKNAREKA</sequence>
<evidence type="ECO:0000256" key="6">
    <source>
        <dbReference type="ARBA" id="ARBA00023328"/>
    </source>
</evidence>
<evidence type="ECO:0000256" key="4">
    <source>
        <dbReference type="ARBA" id="ARBA00022454"/>
    </source>
</evidence>
<evidence type="ECO:0000256" key="1">
    <source>
        <dbReference type="ARBA" id="ARBA00004123"/>
    </source>
</evidence>
<evidence type="ECO:0000256" key="3">
    <source>
        <dbReference type="ARBA" id="ARBA00005470"/>
    </source>
</evidence>
<keyword evidence="6" id="KW-0137">Centromere</keyword>
<comment type="subcellular location">
    <subcellularLocation>
        <location evidence="2">Chromosome</location>
        <location evidence="2">Centromere</location>
    </subcellularLocation>
    <subcellularLocation>
        <location evidence="1">Nucleus</location>
    </subcellularLocation>
</comment>
<name>A0A9N9LXC1_9HELO</name>
<comment type="caution">
    <text evidence="7">The sequence shown here is derived from an EMBL/GenBank/DDBJ whole genome shotgun (WGS) entry which is preliminary data.</text>
</comment>
<evidence type="ECO:0000256" key="5">
    <source>
        <dbReference type="ARBA" id="ARBA00023242"/>
    </source>
</evidence>
<reference evidence="7" key="1">
    <citation type="submission" date="2021-07" db="EMBL/GenBank/DDBJ databases">
        <authorList>
            <person name="Durling M."/>
        </authorList>
    </citation>
    <scope>NUCLEOTIDE SEQUENCE</scope>
</reference>
<gene>
    <name evidence="7" type="ORF">HYALB_00009467</name>
</gene>
<dbReference type="Proteomes" id="UP000701801">
    <property type="component" value="Unassembled WGS sequence"/>
</dbReference>
<dbReference type="GO" id="GO:0000070">
    <property type="term" value="P:mitotic sister chromatid segregation"/>
    <property type="evidence" value="ECO:0007669"/>
    <property type="project" value="TreeGrafter"/>
</dbReference>
<evidence type="ECO:0000313" key="8">
    <source>
        <dbReference type="Proteomes" id="UP000701801"/>
    </source>
</evidence>
<comment type="similarity">
    <text evidence="3">Belongs to the CENP-I/CTF3 family.</text>
</comment>
<accession>A0A9N9LXC1</accession>
<keyword evidence="4" id="KW-0158">Chromosome</keyword>
<dbReference type="Pfam" id="PF07778">
    <property type="entry name" value="CENP-I"/>
    <property type="match status" value="2"/>
</dbReference>
<dbReference type="PANTHER" id="PTHR48208">
    <property type="entry name" value="CENTROMERE PROTEIN I"/>
    <property type="match status" value="1"/>
</dbReference>
<dbReference type="OrthoDB" id="6347512at2759"/>
<dbReference type="GO" id="GO:0005634">
    <property type="term" value="C:nucleus"/>
    <property type="evidence" value="ECO:0007669"/>
    <property type="project" value="UniProtKB-SubCell"/>
</dbReference>
<evidence type="ECO:0008006" key="9">
    <source>
        <dbReference type="Google" id="ProtNLM"/>
    </source>
</evidence>
<dbReference type="GO" id="GO:0034080">
    <property type="term" value="P:CENP-A containing chromatin assembly"/>
    <property type="evidence" value="ECO:0007669"/>
    <property type="project" value="TreeGrafter"/>
</dbReference>
<dbReference type="GO" id="GO:0000939">
    <property type="term" value="C:inner kinetochore"/>
    <property type="evidence" value="ECO:0007669"/>
    <property type="project" value="TreeGrafter"/>
</dbReference>
<evidence type="ECO:0000313" key="7">
    <source>
        <dbReference type="EMBL" id="CAG8981588.1"/>
    </source>
</evidence>